<accession>A0A1I7MHG1</accession>
<feature type="transmembrane region" description="Helical" evidence="8">
    <location>
        <begin position="46"/>
        <end position="66"/>
    </location>
</feature>
<evidence type="ECO:0000256" key="3">
    <source>
        <dbReference type="ARBA" id="ARBA00022448"/>
    </source>
</evidence>
<keyword evidence="10" id="KW-1185">Reference proteome</keyword>
<protein>
    <submittedName>
        <fullName evidence="9">AmiS/UreI family transporter</fullName>
    </submittedName>
</protein>
<evidence type="ECO:0000256" key="7">
    <source>
        <dbReference type="ARBA" id="ARBA00023136"/>
    </source>
</evidence>
<dbReference type="InterPro" id="IPR003211">
    <property type="entry name" value="AmiSUreI_transpt"/>
</dbReference>
<comment type="subcellular location">
    <subcellularLocation>
        <location evidence="1">Cell membrane</location>
        <topology evidence="1">Multi-pass membrane protein</topology>
    </subcellularLocation>
</comment>
<keyword evidence="4" id="KW-1003">Cell membrane</keyword>
<dbReference type="InterPro" id="IPR038523">
    <property type="entry name" value="AmiSUreI_transpt_sf"/>
</dbReference>
<dbReference type="RefSeq" id="WP_091694873.1">
    <property type="nucleotide sequence ID" value="NZ_FPCG01000002.1"/>
</dbReference>
<dbReference type="Proteomes" id="UP000198881">
    <property type="component" value="Unassembled WGS sequence"/>
</dbReference>
<dbReference type="Gene3D" id="1.25.40.600">
    <property type="match status" value="1"/>
</dbReference>
<keyword evidence="6 8" id="KW-1133">Transmembrane helix</keyword>
<keyword evidence="5 8" id="KW-0812">Transmembrane</keyword>
<evidence type="ECO:0000256" key="5">
    <source>
        <dbReference type="ARBA" id="ARBA00022692"/>
    </source>
</evidence>
<evidence type="ECO:0000256" key="1">
    <source>
        <dbReference type="ARBA" id="ARBA00004651"/>
    </source>
</evidence>
<proteinExistence type="inferred from homology"/>
<evidence type="ECO:0000313" key="9">
    <source>
        <dbReference type="EMBL" id="SFV21355.1"/>
    </source>
</evidence>
<dbReference type="AlphaFoldDB" id="A0A1I7MHG1"/>
<dbReference type="EMBL" id="FPCG01000002">
    <property type="protein sequence ID" value="SFV21355.1"/>
    <property type="molecule type" value="Genomic_DNA"/>
</dbReference>
<evidence type="ECO:0000256" key="8">
    <source>
        <dbReference type="SAM" id="Phobius"/>
    </source>
</evidence>
<keyword evidence="3" id="KW-0813">Transport</keyword>
<sequence>MALVAFVFVGAVLLINGLVLLGFVPPRSSVPINLLVGLALAGWWRQAPLALVLGAQAAVVVVYAVLMVRERRRALHPEPAVHTGPLPVTASA</sequence>
<evidence type="ECO:0000256" key="4">
    <source>
        <dbReference type="ARBA" id="ARBA00022475"/>
    </source>
</evidence>
<dbReference type="STRING" id="574650.SAMN04487966_102314"/>
<evidence type="ECO:0000256" key="2">
    <source>
        <dbReference type="ARBA" id="ARBA00010068"/>
    </source>
</evidence>
<evidence type="ECO:0000256" key="6">
    <source>
        <dbReference type="ARBA" id="ARBA00022989"/>
    </source>
</evidence>
<reference evidence="9 10" key="1">
    <citation type="submission" date="2016-10" db="EMBL/GenBank/DDBJ databases">
        <authorList>
            <person name="de Groot N.N."/>
        </authorList>
    </citation>
    <scope>NUCLEOTIDE SEQUENCE [LARGE SCALE GENOMIC DNA]</scope>
    <source>
        <strain evidence="9 10">CGMCC 1.7054</strain>
    </source>
</reference>
<dbReference type="Pfam" id="PF02293">
    <property type="entry name" value="AmiS_UreI"/>
    <property type="match status" value="1"/>
</dbReference>
<name>A0A1I7MHG1_9MICC</name>
<keyword evidence="7 8" id="KW-0472">Membrane</keyword>
<evidence type="ECO:0000313" key="10">
    <source>
        <dbReference type="Proteomes" id="UP000198881"/>
    </source>
</evidence>
<dbReference type="GO" id="GO:0005886">
    <property type="term" value="C:plasma membrane"/>
    <property type="evidence" value="ECO:0007669"/>
    <property type="project" value="UniProtKB-SubCell"/>
</dbReference>
<comment type="similarity">
    <text evidence="2">Belongs to the AmiS/UreI family.</text>
</comment>
<gene>
    <name evidence="9" type="ORF">SAMN04487966_102314</name>
</gene>
<organism evidence="9 10">
    <name type="scientific">Micrococcus terreus</name>
    <dbReference type="NCBI Taxonomy" id="574650"/>
    <lineage>
        <taxon>Bacteria</taxon>
        <taxon>Bacillati</taxon>
        <taxon>Actinomycetota</taxon>
        <taxon>Actinomycetes</taxon>
        <taxon>Micrococcales</taxon>
        <taxon>Micrococcaceae</taxon>
        <taxon>Micrococcus</taxon>
    </lineage>
</organism>